<comment type="caution">
    <text evidence="2">The sequence shown here is derived from an EMBL/GenBank/DDBJ whole genome shotgun (WGS) entry which is preliminary data.</text>
</comment>
<feature type="region of interest" description="Disordered" evidence="1">
    <location>
        <begin position="73"/>
        <end position="116"/>
    </location>
</feature>
<evidence type="ECO:0000256" key="1">
    <source>
        <dbReference type="SAM" id="MobiDB-lite"/>
    </source>
</evidence>
<feature type="compositionally biased region" description="Low complexity" evidence="1">
    <location>
        <begin position="76"/>
        <end position="85"/>
    </location>
</feature>
<organism evidence="2 3">
    <name type="scientific">Nitzschia inconspicua</name>
    <dbReference type="NCBI Taxonomy" id="303405"/>
    <lineage>
        <taxon>Eukaryota</taxon>
        <taxon>Sar</taxon>
        <taxon>Stramenopiles</taxon>
        <taxon>Ochrophyta</taxon>
        <taxon>Bacillariophyta</taxon>
        <taxon>Bacillariophyceae</taxon>
        <taxon>Bacillariophycidae</taxon>
        <taxon>Bacillariales</taxon>
        <taxon>Bacillariaceae</taxon>
        <taxon>Nitzschia</taxon>
    </lineage>
</organism>
<accession>A0A9K3Q6W4</accession>
<sequence length="222" mass="25623">MEEAEQLGTTTSLHTNEKNPNDIGMAEIAERRRSSTTFLPDFLLRETSSLSRTQLISNDRNVVDGVLTARVTMTAEEPQQQQQQHLRQERRRNRTEEDDTFPSWISNDSASLSSDDSPIVPIRLHERSLLDREMVDDKLSHRVWEDVKRRLHLLNVYLGIDTDEDESYGYLFDDHSDNEDHSSYAASDRTATTEAFSMESSVHSDDFEYGDDDSRIIRRIPS</sequence>
<reference evidence="2" key="1">
    <citation type="journal article" date="2021" name="Sci. Rep.">
        <title>Diploid genomic architecture of Nitzschia inconspicua, an elite biomass production diatom.</title>
        <authorList>
            <person name="Oliver A."/>
            <person name="Podell S."/>
            <person name="Pinowska A."/>
            <person name="Traller J.C."/>
            <person name="Smith S.R."/>
            <person name="McClure R."/>
            <person name="Beliaev A."/>
            <person name="Bohutskyi P."/>
            <person name="Hill E.A."/>
            <person name="Rabines A."/>
            <person name="Zheng H."/>
            <person name="Allen L.Z."/>
            <person name="Kuo A."/>
            <person name="Grigoriev I.V."/>
            <person name="Allen A.E."/>
            <person name="Hazlebeck D."/>
            <person name="Allen E.E."/>
        </authorList>
    </citation>
    <scope>NUCLEOTIDE SEQUENCE</scope>
    <source>
        <strain evidence="2">Hildebrandi</strain>
    </source>
</reference>
<dbReference type="AlphaFoldDB" id="A0A9K3Q6W4"/>
<dbReference type="EMBL" id="JAGRRH010000004">
    <property type="protein sequence ID" value="KAG7370574.1"/>
    <property type="molecule type" value="Genomic_DNA"/>
</dbReference>
<evidence type="ECO:0000313" key="3">
    <source>
        <dbReference type="Proteomes" id="UP000693970"/>
    </source>
</evidence>
<reference evidence="2" key="2">
    <citation type="submission" date="2021-04" db="EMBL/GenBank/DDBJ databases">
        <authorList>
            <person name="Podell S."/>
        </authorList>
    </citation>
    <scope>NUCLEOTIDE SEQUENCE</scope>
    <source>
        <strain evidence="2">Hildebrandi</strain>
    </source>
</reference>
<keyword evidence="3" id="KW-1185">Reference proteome</keyword>
<feature type="compositionally biased region" description="Low complexity" evidence="1">
    <location>
        <begin position="103"/>
        <end position="116"/>
    </location>
</feature>
<evidence type="ECO:0000313" key="2">
    <source>
        <dbReference type="EMBL" id="KAG7370574.1"/>
    </source>
</evidence>
<dbReference type="Proteomes" id="UP000693970">
    <property type="component" value="Unassembled WGS sequence"/>
</dbReference>
<proteinExistence type="predicted"/>
<name>A0A9K3Q6W4_9STRA</name>
<feature type="region of interest" description="Disordered" evidence="1">
    <location>
        <begin position="1"/>
        <end position="25"/>
    </location>
</feature>
<gene>
    <name evidence="2" type="ORF">IV203_019144</name>
</gene>
<protein>
    <submittedName>
        <fullName evidence="2">Uncharacterized protein</fullName>
    </submittedName>
</protein>